<protein>
    <submittedName>
        <fullName evidence="2">Alpha/beta fold hydrolase</fullName>
    </submittedName>
</protein>
<dbReference type="Proteomes" id="UP000516320">
    <property type="component" value="Chromosome"/>
</dbReference>
<dbReference type="PRINTS" id="PR00111">
    <property type="entry name" value="ABHYDROLASE"/>
</dbReference>
<dbReference type="InterPro" id="IPR029058">
    <property type="entry name" value="AB_hydrolase_fold"/>
</dbReference>
<organism evidence="2 3">
    <name type="scientific">Corynebacterium poyangense</name>
    <dbReference type="NCBI Taxonomy" id="2684405"/>
    <lineage>
        <taxon>Bacteria</taxon>
        <taxon>Bacillati</taxon>
        <taxon>Actinomycetota</taxon>
        <taxon>Actinomycetes</taxon>
        <taxon>Mycobacteriales</taxon>
        <taxon>Corynebacteriaceae</taxon>
        <taxon>Corynebacterium</taxon>
    </lineage>
</organism>
<dbReference type="RefSeq" id="WP_187974120.1">
    <property type="nucleotide sequence ID" value="NZ_CP046884.1"/>
</dbReference>
<dbReference type="Gene3D" id="3.40.50.1820">
    <property type="entry name" value="alpha/beta hydrolase"/>
    <property type="match status" value="1"/>
</dbReference>
<evidence type="ECO:0000313" key="3">
    <source>
        <dbReference type="Proteomes" id="UP000516320"/>
    </source>
</evidence>
<dbReference type="InterPro" id="IPR050266">
    <property type="entry name" value="AB_hydrolase_sf"/>
</dbReference>
<feature type="domain" description="AB hydrolase-1" evidence="1">
    <location>
        <begin position="26"/>
        <end position="236"/>
    </location>
</feature>
<gene>
    <name evidence="2" type="ORF">GP475_09255</name>
</gene>
<dbReference type="AlphaFoldDB" id="A0A7H0SQI4"/>
<dbReference type="KEGG" id="cpoy:GP475_09255"/>
<sequence length="242" mass="26050">MPVLHHKRYGAGQPVVFLGSVASTLEMWEPQLNALSHSYDVIALDHRGHGESPLIDAPTSVAELAEDVLETLDQLDVERFSVVGLSLGGAVAQHLSEHSGRVERAVLMCTAPKFGEESTWREREKLTREQGIAPMVDAISGLWFSKEFAQQQPATVDRFRTMIAGISGIGYAACCTALAVFDRRTSPALPVPTLTIAGDQDASTPPDVVAQLGSNSLVVRGGHVPTIESPEEINRALIEFLG</sequence>
<evidence type="ECO:0000259" key="1">
    <source>
        <dbReference type="Pfam" id="PF12697"/>
    </source>
</evidence>
<dbReference type="EMBL" id="CP046884">
    <property type="protein sequence ID" value="QNQ90809.1"/>
    <property type="molecule type" value="Genomic_DNA"/>
</dbReference>
<accession>A0A7H0SQI4</accession>
<evidence type="ECO:0000313" key="2">
    <source>
        <dbReference type="EMBL" id="QNQ90809.1"/>
    </source>
</evidence>
<name>A0A7H0SQI4_9CORY</name>
<keyword evidence="3" id="KW-1185">Reference proteome</keyword>
<dbReference type="GO" id="GO:0016787">
    <property type="term" value="F:hydrolase activity"/>
    <property type="evidence" value="ECO:0007669"/>
    <property type="project" value="UniProtKB-KW"/>
</dbReference>
<reference evidence="2 3" key="1">
    <citation type="submission" date="2019-12" db="EMBL/GenBank/DDBJ databases">
        <title>Corynebacterium sp. nov., isolated from feces of the Anser Albifrons in China.</title>
        <authorList>
            <person name="Liu Q."/>
        </authorList>
    </citation>
    <scope>NUCLEOTIDE SEQUENCE [LARGE SCALE GENOMIC DNA]</scope>
    <source>
        <strain evidence="2 3">4H37-19</strain>
    </source>
</reference>
<keyword evidence="2" id="KW-0378">Hydrolase</keyword>
<dbReference type="SUPFAM" id="SSF53474">
    <property type="entry name" value="alpha/beta-Hydrolases"/>
    <property type="match status" value="1"/>
</dbReference>
<dbReference type="PANTHER" id="PTHR43798">
    <property type="entry name" value="MONOACYLGLYCEROL LIPASE"/>
    <property type="match status" value="1"/>
</dbReference>
<dbReference type="InterPro" id="IPR000073">
    <property type="entry name" value="AB_hydrolase_1"/>
</dbReference>
<proteinExistence type="predicted"/>
<dbReference type="Pfam" id="PF12697">
    <property type="entry name" value="Abhydrolase_6"/>
    <property type="match status" value="1"/>
</dbReference>